<evidence type="ECO:0000256" key="1">
    <source>
        <dbReference type="SAM" id="MobiDB-lite"/>
    </source>
</evidence>
<keyword evidence="2" id="KW-1133">Transmembrane helix</keyword>
<dbReference type="PANTHER" id="PTHR34989:SF1">
    <property type="entry name" value="PROTEIN HDED"/>
    <property type="match status" value="1"/>
</dbReference>
<gene>
    <name evidence="3" type="ORF">F8144_00725</name>
</gene>
<reference evidence="3 4" key="1">
    <citation type="submission" date="2019-09" db="EMBL/GenBank/DDBJ databases">
        <title>Isolation and identification of active actinomycetes.</title>
        <authorList>
            <person name="Yu Z."/>
            <person name="Han C."/>
            <person name="Yu B."/>
        </authorList>
    </citation>
    <scope>NUCLEOTIDE SEQUENCE [LARGE SCALE GENOMIC DNA]</scope>
    <source>
        <strain evidence="3 4">NEAU-H2</strain>
    </source>
</reference>
<feature type="transmembrane region" description="Helical" evidence="2">
    <location>
        <begin position="96"/>
        <end position="113"/>
    </location>
</feature>
<dbReference type="Pfam" id="PF03729">
    <property type="entry name" value="DUF308"/>
    <property type="match status" value="2"/>
</dbReference>
<comment type="caution">
    <text evidence="3">The sequence shown here is derived from an EMBL/GenBank/DDBJ whole genome shotgun (WGS) entry which is preliminary data.</text>
</comment>
<feature type="transmembrane region" description="Helical" evidence="2">
    <location>
        <begin position="39"/>
        <end position="59"/>
    </location>
</feature>
<feature type="transmembrane region" description="Helical" evidence="2">
    <location>
        <begin position="152"/>
        <end position="171"/>
    </location>
</feature>
<feature type="region of interest" description="Disordered" evidence="1">
    <location>
        <begin position="1"/>
        <end position="20"/>
    </location>
</feature>
<dbReference type="RefSeq" id="WP_151467061.1">
    <property type="nucleotide sequence ID" value="NZ_WBKG01000001.1"/>
</dbReference>
<dbReference type="AlphaFoldDB" id="A0A7J5DP42"/>
<keyword evidence="2" id="KW-0812">Transmembrane</keyword>
<organism evidence="3 4">
    <name type="scientific">Streptomyces triticiradicis</name>
    <dbReference type="NCBI Taxonomy" id="2651189"/>
    <lineage>
        <taxon>Bacteria</taxon>
        <taxon>Bacillati</taxon>
        <taxon>Actinomycetota</taxon>
        <taxon>Actinomycetes</taxon>
        <taxon>Kitasatosporales</taxon>
        <taxon>Streptomycetaceae</taxon>
        <taxon>Streptomyces</taxon>
    </lineage>
</organism>
<evidence type="ECO:0000313" key="3">
    <source>
        <dbReference type="EMBL" id="KAB1990506.1"/>
    </source>
</evidence>
<dbReference type="PANTHER" id="PTHR34989">
    <property type="entry name" value="PROTEIN HDED"/>
    <property type="match status" value="1"/>
</dbReference>
<name>A0A7J5DP42_9ACTN</name>
<feature type="transmembrane region" description="Helical" evidence="2">
    <location>
        <begin position="183"/>
        <end position="201"/>
    </location>
</feature>
<sequence length="220" mass="23278">MTESHGSAPHTGPEPGPGGRAYAPPGDPVVLLDRVGASWTWLLGSAVATLIPGILILVWPDETLHVLAVLLGLYLLVIGLFRFVSVFGHREQGNRFATLLIAVIYVLAGVLCLRNPMQTIAALSLILGIVWLVSGVLTAYTALASRDLPHRGFVLCGAAIGVIAGIVVLALPTESARALTRLLGLWMVLIGLVELAVAFAWRSALRRAVALTPRDPASPY</sequence>
<accession>A0A7J5DP42</accession>
<dbReference type="InterPro" id="IPR005325">
    <property type="entry name" value="DUF308_memb"/>
</dbReference>
<evidence type="ECO:0000256" key="2">
    <source>
        <dbReference type="SAM" id="Phobius"/>
    </source>
</evidence>
<keyword evidence="2" id="KW-0472">Membrane</keyword>
<feature type="transmembrane region" description="Helical" evidence="2">
    <location>
        <begin position="120"/>
        <end position="140"/>
    </location>
</feature>
<dbReference type="GO" id="GO:0005886">
    <property type="term" value="C:plasma membrane"/>
    <property type="evidence" value="ECO:0007669"/>
    <property type="project" value="TreeGrafter"/>
</dbReference>
<dbReference type="EMBL" id="WBKG01000001">
    <property type="protein sequence ID" value="KAB1990506.1"/>
    <property type="molecule type" value="Genomic_DNA"/>
</dbReference>
<proteinExistence type="predicted"/>
<dbReference type="Proteomes" id="UP000442990">
    <property type="component" value="Unassembled WGS sequence"/>
</dbReference>
<protein>
    <submittedName>
        <fullName evidence="3">HdeD family acid-resistance protein</fullName>
    </submittedName>
</protein>
<evidence type="ECO:0000313" key="4">
    <source>
        <dbReference type="Proteomes" id="UP000442990"/>
    </source>
</evidence>
<keyword evidence="4" id="KW-1185">Reference proteome</keyword>
<dbReference type="InterPro" id="IPR052712">
    <property type="entry name" value="Acid_resist_chaperone_HdeD"/>
</dbReference>
<feature type="transmembrane region" description="Helical" evidence="2">
    <location>
        <begin position="66"/>
        <end position="84"/>
    </location>
</feature>